<dbReference type="NCBIfam" id="TIGR00492">
    <property type="entry name" value="alr"/>
    <property type="match status" value="1"/>
</dbReference>
<dbReference type="CDD" id="cd00430">
    <property type="entry name" value="PLPDE_III_AR"/>
    <property type="match status" value="1"/>
</dbReference>
<reference evidence="9 10" key="1">
    <citation type="submission" date="2018-07" db="EMBL/GenBank/DDBJ databases">
        <title>Anaerosacharophilus polymeroproducens gen. nov. sp. nov., an anaerobic bacterium isolated from salt field.</title>
        <authorList>
            <person name="Kim W."/>
            <person name="Yang S.-H."/>
            <person name="Oh J."/>
            <person name="Lee J.-H."/>
            <person name="Kwon K.K."/>
        </authorList>
    </citation>
    <scope>NUCLEOTIDE SEQUENCE [LARGE SCALE GENOMIC DNA]</scope>
    <source>
        <strain evidence="9 10">MCWD5</strain>
    </source>
</reference>
<dbReference type="GO" id="GO:0030170">
    <property type="term" value="F:pyridoxal phosphate binding"/>
    <property type="evidence" value="ECO:0007669"/>
    <property type="project" value="UniProtKB-UniRule"/>
</dbReference>
<comment type="similarity">
    <text evidence="5">Belongs to the alanine racemase family.</text>
</comment>
<dbReference type="PANTHER" id="PTHR30511:SF0">
    <property type="entry name" value="ALANINE RACEMASE, CATABOLIC-RELATED"/>
    <property type="match status" value="1"/>
</dbReference>
<keyword evidence="3 5" id="KW-0663">Pyridoxal phosphate</keyword>
<organism evidence="9 10">
    <name type="scientific">Anaerosacchariphilus polymeriproducens</name>
    <dbReference type="NCBI Taxonomy" id="1812858"/>
    <lineage>
        <taxon>Bacteria</taxon>
        <taxon>Bacillati</taxon>
        <taxon>Bacillota</taxon>
        <taxon>Clostridia</taxon>
        <taxon>Lachnospirales</taxon>
        <taxon>Lachnospiraceae</taxon>
        <taxon>Anaerosacchariphilus</taxon>
    </lineage>
</organism>
<protein>
    <recommendedName>
        <fullName evidence="5">Alanine racemase</fullName>
        <ecNumber evidence="5">5.1.1.1</ecNumber>
    </recommendedName>
</protein>
<feature type="domain" description="Alanine racemase C-terminal" evidence="8">
    <location>
        <begin position="245"/>
        <end position="373"/>
    </location>
</feature>
<evidence type="ECO:0000256" key="1">
    <source>
        <dbReference type="ARBA" id="ARBA00000316"/>
    </source>
</evidence>
<dbReference type="Pfam" id="PF01168">
    <property type="entry name" value="Ala_racemase_N"/>
    <property type="match status" value="1"/>
</dbReference>
<comment type="catalytic activity">
    <reaction evidence="1 5">
        <text>L-alanine = D-alanine</text>
        <dbReference type="Rhea" id="RHEA:20249"/>
        <dbReference type="ChEBI" id="CHEBI:57416"/>
        <dbReference type="ChEBI" id="CHEBI:57972"/>
        <dbReference type="EC" id="5.1.1.1"/>
    </reaction>
</comment>
<dbReference type="EC" id="5.1.1.1" evidence="5"/>
<dbReference type="AlphaFoldDB" id="A0A371AU31"/>
<evidence type="ECO:0000259" key="8">
    <source>
        <dbReference type="SMART" id="SM01005"/>
    </source>
</evidence>
<name>A0A371AU31_9FIRM</name>
<dbReference type="OrthoDB" id="9813814at2"/>
<evidence type="ECO:0000256" key="7">
    <source>
        <dbReference type="PIRSR" id="PIRSR600821-52"/>
    </source>
</evidence>
<dbReference type="SUPFAM" id="SSF51419">
    <property type="entry name" value="PLP-binding barrel"/>
    <property type="match status" value="1"/>
</dbReference>
<feature type="binding site" evidence="5 7">
    <location>
        <position position="314"/>
    </location>
    <ligand>
        <name>substrate</name>
    </ligand>
</feature>
<dbReference type="SMART" id="SM01005">
    <property type="entry name" value="Ala_racemase_C"/>
    <property type="match status" value="1"/>
</dbReference>
<dbReference type="InterPro" id="IPR001608">
    <property type="entry name" value="Ala_racemase_N"/>
</dbReference>
<evidence type="ECO:0000256" key="3">
    <source>
        <dbReference type="ARBA" id="ARBA00022898"/>
    </source>
</evidence>
<keyword evidence="10" id="KW-1185">Reference proteome</keyword>
<dbReference type="GO" id="GO:0009252">
    <property type="term" value="P:peptidoglycan biosynthetic process"/>
    <property type="evidence" value="ECO:0007669"/>
    <property type="project" value="TreeGrafter"/>
</dbReference>
<dbReference type="GO" id="GO:0005829">
    <property type="term" value="C:cytosol"/>
    <property type="evidence" value="ECO:0007669"/>
    <property type="project" value="TreeGrafter"/>
</dbReference>
<dbReference type="UniPathway" id="UPA00042">
    <property type="reaction ID" value="UER00497"/>
</dbReference>
<comment type="pathway">
    <text evidence="5">Amino-acid biosynthesis; D-alanine biosynthesis; D-alanine from L-alanine: step 1/1.</text>
</comment>
<dbReference type="GO" id="GO:0008784">
    <property type="term" value="F:alanine racemase activity"/>
    <property type="evidence" value="ECO:0007669"/>
    <property type="project" value="UniProtKB-UniRule"/>
</dbReference>
<dbReference type="FunFam" id="2.40.37.10:FF:000006">
    <property type="entry name" value="Alanine racemase"/>
    <property type="match status" value="1"/>
</dbReference>
<evidence type="ECO:0000256" key="4">
    <source>
        <dbReference type="ARBA" id="ARBA00023235"/>
    </source>
</evidence>
<dbReference type="Proteomes" id="UP000255036">
    <property type="component" value="Unassembled WGS sequence"/>
</dbReference>
<comment type="function">
    <text evidence="5">Catalyzes the interconversion of L-alanine and D-alanine. May also act on other amino acids.</text>
</comment>
<dbReference type="PANTHER" id="PTHR30511">
    <property type="entry name" value="ALANINE RACEMASE"/>
    <property type="match status" value="1"/>
</dbReference>
<dbReference type="InterPro" id="IPR009006">
    <property type="entry name" value="Ala_racemase/Decarboxylase_C"/>
</dbReference>
<feature type="active site" description="Proton acceptor; specific for D-alanine" evidence="5">
    <location>
        <position position="36"/>
    </location>
</feature>
<evidence type="ECO:0000256" key="2">
    <source>
        <dbReference type="ARBA" id="ARBA00001933"/>
    </source>
</evidence>
<gene>
    <name evidence="9" type="primary">alr</name>
    <name evidence="9" type="ORF">DWV06_11625</name>
</gene>
<evidence type="ECO:0000313" key="10">
    <source>
        <dbReference type="Proteomes" id="UP000255036"/>
    </source>
</evidence>
<proteinExistence type="inferred from homology"/>
<dbReference type="Gene3D" id="2.40.37.10">
    <property type="entry name" value="Lyase, Ornithine Decarboxylase, Chain A, domain 1"/>
    <property type="match status" value="1"/>
</dbReference>
<keyword evidence="4 5" id="KW-0413">Isomerase</keyword>
<dbReference type="FunFam" id="3.20.20.10:FF:000002">
    <property type="entry name" value="Alanine racemase"/>
    <property type="match status" value="1"/>
</dbReference>
<feature type="active site" description="Proton acceptor; specific for L-alanine" evidence="5">
    <location>
        <position position="266"/>
    </location>
</feature>
<dbReference type="PRINTS" id="PR00992">
    <property type="entry name" value="ALARACEMASE"/>
</dbReference>
<sequence length="387" mass="43685">MYSRVFATINLDAVRSNFNQMKRNIDNNCKIMAVIKTDAYGHGAIQIANEFQNEEYLYGFAVATVEEAQILIRHGIYKPILILGYAFQEHYEGIVKHNIRSTVFKYETAQLLSEEAVKQGKEVAIHIAVDTGMSRIGFQVEEESVNIISKIHQLRNLKIEGIFTHFAKADEVDKEFSFQQINKFNKFTNLLEEKGIIIPLKHSSNSAGIIEIREANMNIVRAGISIYGLWPSQDVTKDVIKLTPALGLKSHIVHVKKLPAGRSISYGGTYVTKTEETIATIPIGYGDGYPRGLSNKGYVLIHGQKAPIRGRVCMDQFMVDVSGIDDVKDGDEVVLIGEQQGEYITVEELSELCGRFNYEFICDLGKRIPRVFYKNGKIVEKKDYFNE</sequence>
<feature type="binding site" evidence="5 7">
    <location>
        <position position="135"/>
    </location>
    <ligand>
        <name>substrate</name>
    </ligand>
</feature>
<evidence type="ECO:0000256" key="6">
    <source>
        <dbReference type="PIRSR" id="PIRSR600821-50"/>
    </source>
</evidence>
<dbReference type="InterPro" id="IPR029066">
    <property type="entry name" value="PLP-binding_barrel"/>
</dbReference>
<dbReference type="InterPro" id="IPR011079">
    <property type="entry name" value="Ala_racemase_C"/>
</dbReference>
<dbReference type="GO" id="GO:0030632">
    <property type="term" value="P:D-alanine biosynthetic process"/>
    <property type="evidence" value="ECO:0007669"/>
    <property type="project" value="UniProtKB-UniRule"/>
</dbReference>
<feature type="modified residue" description="N6-(pyridoxal phosphate)lysine" evidence="5 6">
    <location>
        <position position="36"/>
    </location>
</feature>
<comment type="cofactor">
    <cofactor evidence="2 5 6">
        <name>pyridoxal 5'-phosphate</name>
        <dbReference type="ChEBI" id="CHEBI:597326"/>
    </cofactor>
</comment>
<dbReference type="Pfam" id="PF00842">
    <property type="entry name" value="Ala_racemase_C"/>
    <property type="match status" value="1"/>
</dbReference>
<comment type="caution">
    <text evidence="9">The sequence shown here is derived from an EMBL/GenBank/DDBJ whole genome shotgun (WGS) entry which is preliminary data.</text>
</comment>
<dbReference type="HAMAP" id="MF_01201">
    <property type="entry name" value="Ala_racemase"/>
    <property type="match status" value="1"/>
</dbReference>
<dbReference type="RefSeq" id="WP_115482352.1">
    <property type="nucleotide sequence ID" value="NZ_QRCT01000034.1"/>
</dbReference>
<dbReference type="SUPFAM" id="SSF50621">
    <property type="entry name" value="Alanine racemase C-terminal domain-like"/>
    <property type="match status" value="1"/>
</dbReference>
<accession>A0A371AU31</accession>
<dbReference type="Gene3D" id="3.20.20.10">
    <property type="entry name" value="Alanine racemase"/>
    <property type="match status" value="1"/>
</dbReference>
<dbReference type="InterPro" id="IPR000821">
    <property type="entry name" value="Ala_racemase"/>
</dbReference>
<dbReference type="EMBL" id="QRCT01000034">
    <property type="protein sequence ID" value="RDU23010.1"/>
    <property type="molecule type" value="Genomic_DNA"/>
</dbReference>
<evidence type="ECO:0000256" key="5">
    <source>
        <dbReference type="HAMAP-Rule" id="MF_01201"/>
    </source>
</evidence>
<evidence type="ECO:0000313" key="9">
    <source>
        <dbReference type="EMBL" id="RDU23010.1"/>
    </source>
</evidence>